<keyword evidence="3" id="KW-0808">Transferase</keyword>
<dbReference type="GO" id="GO:0044010">
    <property type="term" value="P:single-species biofilm formation"/>
    <property type="evidence" value="ECO:0007669"/>
    <property type="project" value="TreeGrafter"/>
</dbReference>
<dbReference type="InterPro" id="IPR029044">
    <property type="entry name" value="Nucleotide-diphossugar_trans"/>
</dbReference>
<feature type="domain" description="Glycosyltransferase 2-like" evidence="2">
    <location>
        <begin position="355"/>
        <end position="476"/>
    </location>
</feature>
<dbReference type="CDD" id="cd04184">
    <property type="entry name" value="GT2_RfbC_Mx_like"/>
    <property type="match status" value="1"/>
</dbReference>
<dbReference type="GO" id="GO:0016740">
    <property type="term" value="F:transferase activity"/>
    <property type="evidence" value="ECO:0007669"/>
    <property type="project" value="UniProtKB-KW"/>
</dbReference>
<protein>
    <submittedName>
        <fullName evidence="3">Glycosyltransferase</fullName>
    </submittedName>
</protein>
<dbReference type="InterPro" id="IPR050834">
    <property type="entry name" value="Glycosyltransf_2"/>
</dbReference>
<evidence type="ECO:0000313" key="3">
    <source>
        <dbReference type="EMBL" id="MBB2161670.1"/>
    </source>
</evidence>
<dbReference type="EMBL" id="JABEQJ010000023">
    <property type="protein sequence ID" value="MBB2161670.1"/>
    <property type="molecule type" value="Genomic_DNA"/>
</dbReference>
<dbReference type="InterPro" id="IPR001173">
    <property type="entry name" value="Glyco_trans_2-like"/>
</dbReference>
<evidence type="ECO:0000313" key="4">
    <source>
        <dbReference type="Proteomes" id="UP000589085"/>
    </source>
</evidence>
<dbReference type="CDD" id="cd04186">
    <property type="entry name" value="GT_2_like_c"/>
    <property type="match status" value="1"/>
</dbReference>
<evidence type="ECO:0000256" key="1">
    <source>
        <dbReference type="SAM" id="MobiDB-lite"/>
    </source>
</evidence>
<dbReference type="Pfam" id="PF00535">
    <property type="entry name" value="Glycos_transf_2"/>
    <property type="match status" value="2"/>
</dbReference>
<dbReference type="Proteomes" id="UP000589085">
    <property type="component" value="Unassembled WGS sequence"/>
</dbReference>
<organism evidence="3 4">
    <name type="scientific">Gluconacetobacter sacchari</name>
    <dbReference type="NCBI Taxonomy" id="92759"/>
    <lineage>
        <taxon>Bacteria</taxon>
        <taxon>Pseudomonadati</taxon>
        <taxon>Pseudomonadota</taxon>
        <taxon>Alphaproteobacteria</taxon>
        <taxon>Acetobacterales</taxon>
        <taxon>Acetobacteraceae</taxon>
        <taxon>Gluconacetobacter</taxon>
    </lineage>
</organism>
<name>A0A7W4NSX1_9PROT</name>
<proteinExistence type="predicted"/>
<dbReference type="AlphaFoldDB" id="A0A7W4NSX1"/>
<sequence>MTLSALRAPPALRRMAADRLSRTAGAAYRFLRKHPAIRRALRPIAQRVFPSLVSFHAAHIPRHDYEDWIARHDTLTAQDEVAIRADITRFPRRPLLSVVMATYETPERYLRAAIASLQGQIYEEWELCVADDASSATHVARILDEAAAADPRVRVIHRPVRGHISAASNSALDLATGEWVVLMDHDDLLPPDALYELAAEIVAHPDAQVIYTDEDKIDDRDRRYNPYFKPDFDPDLLLGQNLLSHLTAYRRDLILSLNGFREGLEGSQDHDLALRATGACGPNAVRHIPRILYHWRQQTSRRSFSQSAMARCIAAARTAIAGHLAARGVEAAILPAAGIHHRIVFPVPDPAPLVSILIPTRNRADLLRVCLDGVLKRTDYPAIEVLIADNDSTEPDARALLKHVQSDPRVRVIPQPGPFNFARITNRVAAEARGEILLLLNNDIEVIESGWLREMVSHAVRPDVGAVGCRLLYPNGRLQHGGTALGVGRIGGHILTGARRDDYGPFGVLGLLRSASAVTAACLALRRDVWRQVGGMDDINLAVAFNDVDLCLKIRALGLRIVWTPFAELYHHESASRGPDQSGSNAERFRREEDFMIARWGDALLNDPYYNPNYTLKNANFSLATPPRHDRRHRTAPRPSTRLDNI</sequence>
<dbReference type="SUPFAM" id="SSF53448">
    <property type="entry name" value="Nucleotide-diphospho-sugar transferases"/>
    <property type="match status" value="2"/>
</dbReference>
<reference evidence="3 4" key="1">
    <citation type="submission" date="2020-04" db="EMBL/GenBank/DDBJ databases">
        <title>Description of novel Gluconacetobacter.</title>
        <authorList>
            <person name="Sombolestani A."/>
        </authorList>
    </citation>
    <scope>NUCLEOTIDE SEQUENCE [LARGE SCALE GENOMIC DNA]</scope>
    <source>
        <strain evidence="3 4">LMG 19747</strain>
    </source>
</reference>
<accession>A0A7W4NSX1</accession>
<dbReference type="PANTHER" id="PTHR43685:SF2">
    <property type="entry name" value="GLYCOSYLTRANSFERASE 2-LIKE DOMAIN-CONTAINING PROTEIN"/>
    <property type="match status" value="1"/>
</dbReference>
<dbReference type="RefSeq" id="WP_182998498.1">
    <property type="nucleotide sequence ID" value="NZ_JABEQJ010000023.1"/>
</dbReference>
<dbReference type="PANTHER" id="PTHR43685">
    <property type="entry name" value="GLYCOSYLTRANSFERASE"/>
    <property type="match status" value="1"/>
</dbReference>
<comment type="caution">
    <text evidence="3">The sequence shown here is derived from an EMBL/GenBank/DDBJ whole genome shotgun (WGS) entry which is preliminary data.</text>
</comment>
<evidence type="ECO:0000259" key="2">
    <source>
        <dbReference type="Pfam" id="PF00535"/>
    </source>
</evidence>
<feature type="region of interest" description="Disordered" evidence="1">
    <location>
        <begin position="621"/>
        <end position="646"/>
    </location>
</feature>
<dbReference type="Gene3D" id="3.90.550.10">
    <property type="entry name" value="Spore Coat Polysaccharide Biosynthesis Protein SpsA, Chain A"/>
    <property type="match status" value="2"/>
</dbReference>
<feature type="domain" description="Glycosyltransferase 2-like" evidence="2">
    <location>
        <begin position="97"/>
        <end position="251"/>
    </location>
</feature>
<gene>
    <name evidence="3" type="ORF">HLH48_16120</name>
</gene>